<dbReference type="InterPro" id="IPR036961">
    <property type="entry name" value="Kinesin_motor_dom_sf"/>
</dbReference>
<evidence type="ECO:0000256" key="3">
    <source>
        <dbReference type="SAM" id="MobiDB-lite"/>
    </source>
</evidence>
<dbReference type="GO" id="GO:0005524">
    <property type="term" value="F:ATP binding"/>
    <property type="evidence" value="ECO:0007669"/>
    <property type="project" value="InterPro"/>
</dbReference>
<feature type="region of interest" description="Disordered" evidence="3">
    <location>
        <begin position="1"/>
        <end position="26"/>
    </location>
</feature>
<keyword evidence="1" id="KW-0505">Motor protein</keyword>
<evidence type="ECO:0000313" key="5">
    <source>
        <dbReference type="EMBL" id="KAG0573215.1"/>
    </source>
</evidence>
<comment type="caution">
    <text evidence="2">Lacks conserved residue(s) required for the propagation of feature annotation.</text>
</comment>
<accession>A0A8T0HR53</accession>
<dbReference type="EMBL" id="CM026426">
    <property type="protein sequence ID" value="KAG0573215.1"/>
    <property type="molecule type" value="Genomic_DNA"/>
</dbReference>
<evidence type="ECO:0000256" key="2">
    <source>
        <dbReference type="PROSITE-ProRule" id="PRU00283"/>
    </source>
</evidence>
<dbReference type="InterPro" id="IPR001752">
    <property type="entry name" value="Kinesin_motor_dom"/>
</dbReference>
<dbReference type="PROSITE" id="PS50067">
    <property type="entry name" value="KINESIN_MOTOR_2"/>
    <property type="match status" value="1"/>
</dbReference>
<dbReference type="AlphaFoldDB" id="A0A8T0HR53"/>
<dbReference type="GO" id="GO:0007018">
    <property type="term" value="P:microtubule-based movement"/>
    <property type="evidence" value="ECO:0007669"/>
    <property type="project" value="InterPro"/>
</dbReference>
<evidence type="ECO:0000256" key="1">
    <source>
        <dbReference type="ARBA" id="ARBA00023175"/>
    </source>
</evidence>
<gene>
    <name evidence="5" type="ORF">KC19_VG158800</name>
</gene>
<sequence length="109" mass="12125">MEAKLVSSVPPEKRPRSYGAGSGIDSDSERVRVTVRVRPPTRAEQKEEDGPPFIFLDTDKNTVILRRKGSFVDFTEFQFDAVLPSTALQVDVYNIAARTIVLVSLTLTI</sequence>
<dbReference type="SUPFAM" id="SSF52540">
    <property type="entry name" value="P-loop containing nucleoside triphosphate hydrolases"/>
    <property type="match status" value="1"/>
</dbReference>
<dbReference type="InterPro" id="IPR027417">
    <property type="entry name" value="P-loop_NTPase"/>
</dbReference>
<comment type="caution">
    <text evidence="5">The sequence shown here is derived from an EMBL/GenBank/DDBJ whole genome shotgun (WGS) entry which is preliminary data.</text>
</comment>
<keyword evidence="6" id="KW-1185">Reference proteome</keyword>
<dbReference type="Gene3D" id="3.40.850.10">
    <property type="entry name" value="Kinesin motor domain"/>
    <property type="match status" value="1"/>
</dbReference>
<evidence type="ECO:0000313" key="6">
    <source>
        <dbReference type="Proteomes" id="UP000822688"/>
    </source>
</evidence>
<dbReference type="GO" id="GO:0003777">
    <property type="term" value="F:microtubule motor activity"/>
    <property type="evidence" value="ECO:0007669"/>
    <property type="project" value="InterPro"/>
</dbReference>
<evidence type="ECO:0000259" key="4">
    <source>
        <dbReference type="PROSITE" id="PS50067"/>
    </source>
</evidence>
<name>A0A8T0HR53_CERPU</name>
<protein>
    <recommendedName>
        <fullName evidence="4">Kinesin motor domain-containing protein</fullName>
    </recommendedName>
</protein>
<dbReference type="GO" id="GO:0008017">
    <property type="term" value="F:microtubule binding"/>
    <property type="evidence" value="ECO:0007669"/>
    <property type="project" value="InterPro"/>
</dbReference>
<organism evidence="5 6">
    <name type="scientific">Ceratodon purpureus</name>
    <name type="common">Fire moss</name>
    <name type="synonym">Dicranum purpureum</name>
    <dbReference type="NCBI Taxonomy" id="3225"/>
    <lineage>
        <taxon>Eukaryota</taxon>
        <taxon>Viridiplantae</taxon>
        <taxon>Streptophyta</taxon>
        <taxon>Embryophyta</taxon>
        <taxon>Bryophyta</taxon>
        <taxon>Bryophytina</taxon>
        <taxon>Bryopsida</taxon>
        <taxon>Dicranidae</taxon>
        <taxon>Pseudoditrichales</taxon>
        <taxon>Ditrichaceae</taxon>
        <taxon>Ceratodon</taxon>
    </lineage>
</organism>
<comment type="similarity">
    <text evidence="2">Belongs to the TRAFAC class myosin-kinesin ATPase superfamily. Kinesin family.</text>
</comment>
<feature type="domain" description="Kinesin motor" evidence="4">
    <location>
        <begin position="30"/>
        <end position="109"/>
    </location>
</feature>
<proteinExistence type="inferred from homology"/>
<reference evidence="5" key="1">
    <citation type="submission" date="2020-06" db="EMBL/GenBank/DDBJ databases">
        <title>WGS assembly of Ceratodon purpureus strain R40.</title>
        <authorList>
            <person name="Carey S.B."/>
            <person name="Jenkins J."/>
            <person name="Shu S."/>
            <person name="Lovell J.T."/>
            <person name="Sreedasyam A."/>
            <person name="Maumus F."/>
            <person name="Tiley G.P."/>
            <person name="Fernandez-Pozo N."/>
            <person name="Barry K."/>
            <person name="Chen C."/>
            <person name="Wang M."/>
            <person name="Lipzen A."/>
            <person name="Daum C."/>
            <person name="Saski C.A."/>
            <person name="Payton A.C."/>
            <person name="Mcbreen J.C."/>
            <person name="Conrad R.E."/>
            <person name="Kollar L.M."/>
            <person name="Olsson S."/>
            <person name="Huttunen S."/>
            <person name="Landis J.B."/>
            <person name="Wickett N.J."/>
            <person name="Johnson M.G."/>
            <person name="Rensing S.A."/>
            <person name="Grimwood J."/>
            <person name="Schmutz J."/>
            <person name="Mcdaniel S.F."/>
        </authorList>
    </citation>
    <scope>NUCLEOTIDE SEQUENCE</scope>
    <source>
        <strain evidence="5">R40</strain>
    </source>
</reference>
<dbReference type="Proteomes" id="UP000822688">
    <property type="component" value="Chromosome V"/>
</dbReference>